<feature type="domain" description="Adenosine deaminase" evidence="12">
    <location>
        <begin position="499"/>
        <end position="615"/>
    </location>
</feature>
<evidence type="ECO:0000256" key="2">
    <source>
        <dbReference type="ARBA" id="ARBA00004613"/>
    </source>
</evidence>
<dbReference type="GO" id="GO:0046872">
    <property type="term" value="F:metal ion binding"/>
    <property type="evidence" value="ECO:0007669"/>
    <property type="project" value="UniProtKB-KW"/>
</dbReference>
<accession>A0A1A9WDL1</accession>
<dbReference type="InterPro" id="IPR001365">
    <property type="entry name" value="A_deaminase_dom"/>
</dbReference>
<comment type="similarity">
    <text evidence="3">Belongs to the metallo-dependent hydrolases superfamily. Adenosine and AMP deaminases family. ADGF subfamily.</text>
</comment>
<feature type="signal peptide" evidence="11">
    <location>
        <begin position="1"/>
        <end position="23"/>
    </location>
</feature>
<organism evidence="14 15">
    <name type="scientific">Glossina brevipalpis</name>
    <dbReference type="NCBI Taxonomy" id="37001"/>
    <lineage>
        <taxon>Eukaryota</taxon>
        <taxon>Metazoa</taxon>
        <taxon>Ecdysozoa</taxon>
        <taxon>Arthropoda</taxon>
        <taxon>Hexapoda</taxon>
        <taxon>Insecta</taxon>
        <taxon>Pterygota</taxon>
        <taxon>Neoptera</taxon>
        <taxon>Endopterygota</taxon>
        <taxon>Diptera</taxon>
        <taxon>Brachycera</taxon>
        <taxon>Muscomorpha</taxon>
        <taxon>Hippoboscoidea</taxon>
        <taxon>Glossinidae</taxon>
        <taxon>Glossina</taxon>
    </lineage>
</organism>
<dbReference type="VEuPathDB" id="VectorBase:GBRI015717"/>
<evidence type="ECO:0000256" key="6">
    <source>
        <dbReference type="ARBA" id="ARBA00022525"/>
    </source>
</evidence>
<comment type="catalytic activity">
    <reaction evidence="10">
        <text>adenosine + H2O + H(+) = inosine + NH4(+)</text>
        <dbReference type="Rhea" id="RHEA:24408"/>
        <dbReference type="ChEBI" id="CHEBI:15377"/>
        <dbReference type="ChEBI" id="CHEBI:15378"/>
        <dbReference type="ChEBI" id="CHEBI:16335"/>
        <dbReference type="ChEBI" id="CHEBI:17596"/>
        <dbReference type="ChEBI" id="CHEBI:28938"/>
        <dbReference type="EC" id="3.5.4.4"/>
    </reaction>
</comment>
<dbReference type="Gene3D" id="3.20.20.140">
    <property type="entry name" value="Metal-dependent hydrolases"/>
    <property type="match status" value="2"/>
</dbReference>
<evidence type="ECO:0000313" key="14">
    <source>
        <dbReference type="EnsemblMetazoa" id="GBRI015717-PA"/>
    </source>
</evidence>
<keyword evidence="8 11" id="KW-0732">Signal</keyword>
<dbReference type="GO" id="GO:0046103">
    <property type="term" value="P:inosine biosynthetic process"/>
    <property type="evidence" value="ECO:0007669"/>
    <property type="project" value="TreeGrafter"/>
</dbReference>
<evidence type="ECO:0000256" key="5">
    <source>
        <dbReference type="ARBA" id="ARBA00018099"/>
    </source>
</evidence>
<evidence type="ECO:0000256" key="10">
    <source>
        <dbReference type="ARBA" id="ARBA00047764"/>
    </source>
</evidence>
<dbReference type="Proteomes" id="UP000091820">
    <property type="component" value="Unassembled WGS sequence"/>
</dbReference>
<keyword evidence="7" id="KW-0479">Metal-binding</keyword>
<sequence length="635" mass="72559">MKIFILSTFSIILAALLASSVDADQAYQDERNKIIQEENKLRLGYDMKLEGDEKKADEIFLKHKQEELNGESNLPSMHYYRAKTSLQKSKVYQLIKKMPKGASLNIHPPGAVSSEWLVKNIASETNLRKCKDKELLTFREKSDVCKSGSMVVSNSEDKNKWFNMYTPQPELTFNSSGAAFGQLCDMFDRVDDALNYLPIFKAHYKQFLEELYKDNVMYTEVRVKFSELYDGTNKKYSFDDVVKEIENVVKEFKAKHPDFIGLKIIYAILRNEKAEEIRKNFEIYKDLRSKFPNTIIGLDFVGWEDKGAPLKNFTNEFLSAKQDGSKFFLHAGETNQLGSTDLNLVDALVLETTRIGHGYALAKHPVLMKMAKDKKIPVELCPVSNQINGFVADLRNHPGSILMSENVPIVLGNDSPGFMAMDGLSPDYYYTIMSLAPYQEGLKTLKKLVWNTIEYAQLNEEEKKKAQDLLKEKWNVFIKEVLKQEQFGWTDANLVDALLLNTTRIGHGYALVKHPFLMKKVKEKNIAVELCPVPNQIKGFIRDLRNHPGSVLMLENAPIVSGNDSPGFMNIDGLSPNYYYAIMSLAPYQHGLKTLKRLVWNTIKYAQLTGEEKKNAEILLKKKWNVFIKEILKDG</sequence>
<dbReference type="PANTHER" id="PTHR11409:SF39">
    <property type="entry name" value="ADENOSINE DEAMINASE 2"/>
    <property type="match status" value="1"/>
</dbReference>
<evidence type="ECO:0000256" key="9">
    <source>
        <dbReference type="ARBA" id="ARBA00022801"/>
    </source>
</evidence>
<evidence type="ECO:0000313" key="15">
    <source>
        <dbReference type="Proteomes" id="UP000091820"/>
    </source>
</evidence>
<feature type="domain" description="Adenosine deaminase" evidence="12">
    <location>
        <begin position="204"/>
        <end position="471"/>
    </location>
</feature>
<feature type="domain" description="Adenosine/AMP deaminase N-terminal" evidence="13">
    <location>
        <begin position="14"/>
        <end position="95"/>
    </location>
</feature>
<dbReference type="FunFam" id="3.20.20.140:FF:000017">
    <property type="entry name" value="Adenosine deaminase 2"/>
    <property type="match status" value="1"/>
</dbReference>
<keyword evidence="9" id="KW-0378">Hydrolase</keyword>
<dbReference type="EnsemblMetazoa" id="GBRI015717-RA">
    <property type="protein sequence ID" value="GBRI015717-PA"/>
    <property type="gene ID" value="GBRI015717"/>
</dbReference>
<comment type="subcellular location">
    <subcellularLocation>
        <location evidence="2">Secreted</location>
    </subcellularLocation>
</comment>
<feature type="chain" id="PRO_5008400263" description="Adenosine deaminase" evidence="11">
    <location>
        <begin position="24"/>
        <end position="635"/>
    </location>
</feature>
<dbReference type="Pfam" id="PF00962">
    <property type="entry name" value="A_deaminase"/>
    <property type="match status" value="2"/>
</dbReference>
<evidence type="ECO:0000256" key="4">
    <source>
        <dbReference type="ARBA" id="ARBA00012784"/>
    </source>
</evidence>
<dbReference type="GO" id="GO:0005615">
    <property type="term" value="C:extracellular space"/>
    <property type="evidence" value="ECO:0007669"/>
    <property type="project" value="InterPro"/>
</dbReference>
<evidence type="ECO:0000259" key="13">
    <source>
        <dbReference type="Pfam" id="PF08451"/>
    </source>
</evidence>
<reference evidence="15" key="1">
    <citation type="submission" date="2014-03" db="EMBL/GenBank/DDBJ databases">
        <authorList>
            <person name="Aksoy S."/>
            <person name="Warren W."/>
            <person name="Wilson R.K."/>
        </authorList>
    </citation>
    <scope>NUCLEOTIDE SEQUENCE [LARGE SCALE GENOMIC DNA]</scope>
    <source>
        <strain evidence="15">IAEA</strain>
    </source>
</reference>
<dbReference type="EC" id="3.5.4.4" evidence="4"/>
<proteinExistence type="inferred from homology"/>
<evidence type="ECO:0000256" key="11">
    <source>
        <dbReference type="SAM" id="SignalP"/>
    </source>
</evidence>
<dbReference type="InterPro" id="IPR006331">
    <property type="entry name" value="ADGF"/>
</dbReference>
<evidence type="ECO:0000256" key="1">
    <source>
        <dbReference type="ARBA" id="ARBA00001947"/>
    </source>
</evidence>
<dbReference type="CDD" id="cd01321">
    <property type="entry name" value="ADGF"/>
    <property type="match status" value="1"/>
</dbReference>
<reference evidence="14" key="2">
    <citation type="submission" date="2020-05" db="UniProtKB">
        <authorList>
            <consortium name="EnsemblMetazoa"/>
        </authorList>
    </citation>
    <scope>IDENTIFICATION</scope>
    <source>
        <strain evidence="14">IAEA</strain>
    </source>
</reference>
<dbReference type="STRING" id="37001.A0A1A9WDL1"/>
<name>A0A1A9WDL1_9MUSC</name>
<dbReference type="GO" id="GO:0004000">
    <property type="term" value="F:adenosine deaminase activity"/>
    <property type="evidence" value="ECO:0007669"/>
    <property type="project" value="InterPro"/>
</dbReference>
<evidence type="ECO:0000256" key="7">
    <source>
        <dbReference type="ARBA" id="ARBA00022723"/>
    </source>
</evidence>
<dbReference type="Pfam" id="PF08451">
    <property type="entry name" value="A_deaminase_N"/>
    <property type="match status" value="1"/>
</dbReference>
<dbReference type="GO" id="GO:0006154">
    <property type="term" value="P:adenosine catabolic process"/>
    <property type="evidence" value="ECO:0007669"/>
    <property type="project" value="InterPro"/>
</dbReference>
<dbReference type="NCBIfam" id="TIGR01431">
    <property type="entry name" value="adm_rel"/>
    <property type="match status" value="1"/>
</dbReference>
<dbReference type="SUPFAM" id="SSF51556">
    <property type="entry name" value="Metallo-dependent hydrolases"/>
    <property type="match status" value="2"/>
</dbReference>
<keyword evidence="15" id="KW-1185">Reference proteome</keyword>
<dbReference type="InterPro" id="IPR032466">
    <property type="entry name" value="Metal_Hydrolase"/>
</dbReference>
<evidence type="ECO:0000259" key="12">
    <source>
        <dbReference type="Pfam" id="PF00962"/>
    </source>
</evidence>
<dbReference type="InterPro" id="IPR006330">
    <property type="entry name" value="Ado/ade_deaminase"/>
</dbReference>
<keyword evidence="6" id="KW-0964">Secreted</keyword>
<dbReference type="InterPro" id="IPR013659">
    <property type="entry name" value="A_deaminase_N"/>
</dbReference>
<comment type="cofactor">
    <cofactor evidence="1">
        <name>Zn(2+)</name>
        <dbReference type="ChEBI" id="CHEBI:29105"/>
    </cofactor>
</comment>
<protein>
    <recommendedName>
        <fullName evidence="5">Adenosine deaminase</fullName>
        <ecNumber evidence="4">3.5.4.4</ecNumber>
    </recommendedName>
</protein>
<dbReference type="PANTHER" id="PTHR11409">
    <property type="entry name" value="ADENOSINE DEAMINASE"/>
    <property type="match status" value="1"/>
</dbReference>
<evidence type="ECO:0000256" key="3">
    <source>
        <dbReference type="ARBA" id="ARBA00006083"/>
    </source>
</evidence>
<dbReference type="AlphaFoldDB" id="A0A1A9WDL1"/>
<evidence type="ECO:0000256" key="8">
    <source>
        <dbReference type="ARBA" id="ARBA00022729"/>
    </source>
</evidence>